<accession>A0AA37MT69</accession>
<keyword evidence="2" id="KW-0560">Oxidoreductase</keyword>
<evidence type="ECO:0000313" key="5">
    <source>
        <dbReference type="Proteomes" id="UP001055111"/>
    </source>
</evidence>
<dbReference type="InterPro" id="IPR002347">
    <property type="entry name" value="SDR_fam"/>
</dbReference>
<feature type="region of interest" description="Disordered" evidence="3">
    <location>
        <begin position="210"/>
        <end position="232"/>
    </location>
</feature>
<dbReference type="Gene3D" id="3.40.50.720">
    <property type="entry name" value="NAD(P)-binding Rossmann-like Domain"/>
    <property type="match status" value="1"/>
</dbReference>
<reference evidence="4" key="1">
    <citation type="submission" date="2022-09" db="EMBL/GenBank/DDBJ databases">
        <title>Isolation and characterization of 3-chlorobenzoate degrading bacteria from soils in Shizuoka.</title>
        <authorList>
            <person name="Ifat A."/>
            <person name="Ogawa N."/>
            <person name="Kimbara K."/>
            <person name="Moriuchi R."/>
            <person name="Dohra H."/>
            <person name="Shintani M."/>
        </authorList>
    </citation>
    <scope>NUCLEOTIDE SEQUENCE</scope>
    <source>
        <strain evidence="4">19CS4-2</strain>
    </source>
</reference>
<dbReference type="PANTHER" id="PTHR42760">
    <property type="entry name" value="SHORT-CHAIN DEHYDROGENASES/REDUCTASES FAMILY MEMBER"/>
    <property type="match status" value="1"/>
</dbReference>
<dbReference type="AlphaFoldDB" id="A0AA37MT69"/>
<proteinExistence type="inferred from homology"/>
<dbReference type="CDD" id="cd05233">
    <property type="entry name" value="SDR_c"/>
    <property type="match status" value="1"/>
</dbReference>
<evidence type="ECO:0000256" key="3">
    <source>
        <dbReference type="SAM" id="MobiDB-lite"/>
    </source>
</evidence>
<organism evidence="4 5">
    <name type="scientific">Caballeronia novacaledonica</name>
    <dbReference type="NCBI Taxonomy" id="1544861"/>
    <lineage>
        <taxon>Bacteria</taxon>
        <taxon>Pseudomonadati</taxon>
        <taxon>Pseudomonadota</taxon>
        <taxon>Betaproteobacteria</taxon>
        <taxon>Burkholderiales</taxon>
        <taxon>Burkholderiaceae</taxon>
        <taxon>Caballeronia</taxon>
    </lineage>
</organism>
<comment type="caution">
    <text evidence="4">The sequence shown here is derived from an EMBL/GenBank/DDBJ whole genome shotgun (WGS) entry which is preliminary data.</text>
</comment>
<evidence type="ECO:0000313" key="4">
    <source>
        <dbReference type="EMBL" id="GJH26984.1"/>
    </source>
</evidence>
<dbReference type="Proteomes" id="UP001055111">
    <property type="component" value="Unassembled WGS sequence"/>
</dbReference>
<protein>
    <submittedName>
        <fullName evidence="4">Uncharacterized protein</fullName>
    </submittedName>
</protein>
<dbReference type="GO" id="GO:0016616">
    <property type="term" value="F:oxidoreductase activity, acting on the CH-OH group of donors, NAD or NADP as acceptor"/>
    <property type="evidence" value="ECO:0007669"/>
    <property type="project" value="TreeGrafter"/>
</dbReference>
<dbReference type="EMBL" id="BPUS01000008">
    <property type="protein sequence ID" value="GJH26984.1"/>
    <property type="molecule type" value="Genomic_DNA"/>
</dbReference>
<dbReference type="PANTHER" id="PTHR42760:SF115">
    <property type="entry name" value="3-OXOACYL-[ACYL-CARRIER-PROTEIN] REDUCTASE FABG"/>
    <property type="match status" value="1"/>
</dbReference>
<evidence type="ECO:0000256" key="2">
    <source>
        <dbReference type="ARBA" id="ARBA00023002"/>
    </source>
</evidence>
<dbReference type="PRINTS" id="PR00081">
    <property type="entry name" value="GDHRDH"/>
</dbReference>
<feature type="compositionally biased region" description="Basic residues" evidence="3">
    <location>
        <begin position="217"/>
        <end position="232"/>
    </location>
</feature>
<name>A0AA37MT69_9BURK</name>
<dbReference type="RefSeq" id="WP_238213624.1">
    <property type="nucleotide sequence ID" value="NZ_BPUS01000008.1"/>
</dbReference>
<dbReference type="Pfam" id="PF00106">
    <property type="entry name" value="adh_short"/>
    <property type="match status" value="1"/>
</dbReference>
<sequence length="232" mass="25370">MTKLTGKVCLITGGGNAIGRAITHAFKKEGATVVLCDRDRYRLDEAAEAAGCYSVVHDASDEAKWTELLSRFEEQHERLDVLVNNPGSFGNGNMKACVDESKSARKIHYQQLSNIESMMLGARLAIRLMARTGGGSIINIASFDDAAATEGKWKYGVSRTSVGKLNCSLSACLQLMVYVAVLSSQELPLMYLTARRLPMTQPIDALTNHMNEASSHQSRHVSRSGYSKHRST</sequence>
<evidence type="ECO:0000256" key="1">
    <source>
        <dbReference type="ARBA" id="ARBA00006484"/>
    </source>
</evidence>
<comment type="similarity">
    <text evidence="1">Belongs to the short-chain dehydrogenases/reductases (SDR) family.</text>
</comment>
<dbReference type="SUPFAM" id="SSF51735">
    <property type="entry name" value="NAD(P)-binding Rossmann-fold domains"/>
    <property type="match status" value="1"/>
</dbReference>
<dbReference type="InterPro" id="IPR036291">
    <property type="entry name" value="NAD(P)-bd_dom_sf"/>
</dbReference>
<gene>
    <name evidence="4" type="ORF">CBA19CS42_20730</name>
</gene>